<evidence type="ECO:0000256" key="5">
    <source>
        <dbReference type="ARBA" id="ARBA00022777"/>
    </source>
</evidence>
<keyword evidence="6 9" id="KW-1133">Transmembrane helix</keyword>
<sequence>MPTLRATAGLLLPGVACGAVGGLAGVGLMAAHDLWDLAPAAQNLTDATVGVSYSLIAAVVLLAGRLNDGARSLATVLLVAGAASGLTAWTTAVAMGATQETGWVRLAVQLQSFLWVPGFLPLLTLVPLLHPSGLLPGRRWRAVAVAAVVGMLLLAVGAGLFPETFEGRIRLERPVTAEPVARVAFTAGALVLVPTVVASLASLGVRLRRTRGLERRQVVVLLVAAGALAVVTALQGVLPSPVDVLLQAGAAALVPLAIGVAVTRHRLYELDIAVCRALALASLAVCLAGAYLTVFAVLQGLPGHASAVSAALAAGTSGALVQPLGRRLARGVDRLYYGERAEPWVVATRMSQALAGVGLDVDRVPGTVCRTVVKALRLPRAELRLDDLSLAVAGEGTGPTEEFDLRHHGETVARLVATARPGERELADSDRSVLQGLADQVAPAVAALRLHHELQRSRELLVAARETERRQLRRDLHDGLGASLAGLRLQLETAADLVEQPTASDLLDRAAGTVTQAVAEVRSLCDGLRPPGIDDLGLARTLAALAERTRTPALDVRLDVPQDLAGLPPAVEVAVHRIAAEALANAARHSGARCVDVRLTAGDTLDLVVADDGHGVLTGAATSGGGLGLDSMRLRAEEIGGRLEVRSDHTGTRVTARLPLTPGGAR</sequence>
<name>A0ABU2BYF1_9ACTN</name>
<dbReference type="SUPFAM" id="SSF55874">
    <property type="entry name" value="ATPase domain of HSP90 chaperone/DNA topoisomerase II/histidine kinase"/>
    <property type="match status" value="1"/>
</dbReference>
<dbReference type="PANTHER" id="PTHR24421">
    <property type="entry name" value="NITRATE/NITRITE SENSOR PROTEIN NARX-RELATED"/>
    <property type="match status" value="1"/>
</dbReference>
<keyword evidence="12" id="KW-1185">Reference proteome</keyword>
<evidence type="ECO:0000256" key="8">
    <source>
        <dbReference type="ARBA" id="ARBA00023136"/>
    </source>
</evidence>
<keyword evidence="4 9" id="KW-0812">Transmembrane</keyword>
<dbReference type="Gene3D" id="1.20.5.1930">
    <property type="match status" value="1"/>
</dbReference>
<dbReference type="EMBL" id="JAVDYG010000001">
    <property type="protein sequence ID" value="MDR7363419.1"/>
    <property type="molecule type" value="Genomic_DNA"/>
</dbReference>
<dbReference type="InterPro" id="IPR005467">
    <property type="entry name" value="His_kinase_dom"/>
</dbReference>
<dbReference type="Pfam" id="PF07730">
    <property type="entry name" value="HisKA_3"/>
    <property type="match status" value="1"/>
</dbReference>
<feature type="transmembrane region" description="Helical" evidence="9">
    <location>
        <begin position="73"/>
        <end position="92"/>
    </location>
</feature>
<dbReference type="Proteomes" id="UP001183648">
    <property type="component" value="Unassembled WGS sequence"/>
</dbReference>
<dbReference type="Pfam" id="PF02518">
    <property type="entry name" value="HATPase_c"/>
    <property type="match status" value="1"/>
</dbReference>
<keyword evidence="5 11" id="KW-0418">Kinase</keyword>
<evidence type="ECO:0000256" key="2">
    <source>
        <dbReference type="ARBA" id="ARBA00022475"/>
    </source>
</evidence>
<evidence type="ECO:0000256" key="1">
    <source>
        <dbReference type="ARBA" id="ARBA00004651"/>
    </source>
</evidence>
<protein>
    <submittedName>
        <fullName evidence="11">Signal transduction histidine kinase</fullName>
    </submittedName>
</protein>
<evidence type="ECO:0000313" key="12">
    <source>
        <dbReference type="Proteomes" id="UP001183648"/>
    </source>
</evidence>
<feature type="domain" description="Histidine kinase" evidence="10">
    <location>
        <begin position="475"/>
        <end position="662"/>
    </location>
</feature>
<feature type="transmembrane region" description="Helical" evidence="9">
    <location>
        <begin position="48"/>
        <end position="66"/>
    </location>
</feature>
<dbReference type="InterPro" id="IPR011712">
    <property type="entry name" value="Sig_transdc_His_kin_sub3_dim/P"/>
</dbReference>
<evidence type="ECO:0000256" key="4">
    <source>
        <dbReference type="ARBA" id="ARBA00022692"/>
    </source>
</evidence>
<feature type="transmembrane region" description="Helical" evidence="9">
    <location>
        <begin position="217"/>
        <end position="238"/>
    </location>
</feature>
<evidence type="ECO:0000256" key="3">
    <source>
        <dbReference type="ARBA" id="ARBA00022679"/>
    </source>
</evidence>
<feature type="transmembrane region" description="Helical" evidence="9">
    <location>
        <begin position="181"/>
        <end position="205"/>
    </location>
</feature>
<dbReference type="SMART" id="SM00387">
    <property type="entry name" value="HATPase_c"/>
    <property type="match status" value="1"/>
</dbReference>
<keyword evidence="8 9" id="KW-0472">Membrane</keyword>
<feature type="transmembrane region" description="Helical" evidence="9">
    <location>
        <begin position="112"/>
        <end position="130"/>
    </location>
</feature>
<dbReference type="RefSeq" id="WP_310303798.1">
    <property type="nucleotide sequence ID" value="NZ_BAAAPS010000003.1"/>
</dbReference>
<evidence type="ECO:0000256" key="7">
    <source>
        <dbReference type="ARBA" id="ARBA00023012"/>
    </source>
</evidence>
<dbReference type="CDD" id="cd16917">
    <property type="entry name" value="HATPase_UhpB-NarQ-NarX-like"/>
    <property type="match status" value="1"/>
</dbReference>
<accession>A0ABU2BYF1</accession>
<evidence type="ECO:0000313" key="11">
    <source>
        <dbReference type="EMBL" id="MDR7363419.1"/>
    </source>
</evidence>
<organism evidence="11 12">
    <name type="scientific">Nocardioides marmoribigeumensis</name>
    <dbReference type="NCBI Taxonomy" id="433649"/>
    <lineage>
        <taxon>Bacteria</taxon>
        <taxon>Bacillati</taxon>
        <taxon>Actinomycetota</taxon>
        <taxon>Actinomycetes</taxon>
        <taxon>Propionibacteriales</taxon>
        <taxon>Nocardioidaceae</taxon>
        <taxon>Nocardioides</taxon>
    </lineage>
</organism>
<dbReference type="InterPro" id="IPR003594">
    <property type="entry name" value="HATPase_dom"/>
</dbReference>
<proteinExistence type="predicted"/>
<evidence type="ECO:0000256" key="6">
    <source>
        <dbReference type="ARBA" id="ARBA00022989"/>
    </source>
</evidence>
<dbReference type="Gene3D" id="3.30.565.10">
    <property type="entry name" value="Histidine kinase-like ATPase, C-terminal domain"/>
    <property type="match status" value="1"/>
</dbReference>
<keyword evidence="7" id="KW-0902">Two-component regulatory system</keyword>
<reference evidence="11 12" key="1">
    <citation type="submission" date="2023-07" db="EMBL/GenBank/DDBJ databases">
        <title>Sequencing the genomes of 1000 actinobacteria strains.</title>
        <authorList>
            <person name="Klenk H.-P."/>
        </authorList>
    </citation>
    <scope>NUCLEOTIDE SEQUENCE [LARGE SCALE GENOMIC DNA]</scope>
    <source>
        <strain evidence="11 12">DSM 19426</strain>
    </source>
</reference>
<evidence type="ECO:0000259" key="10">
    <source>
        <dbReference type="PROSITE" id="PS50109"/>
    </source>
</evidence>
<keyword evidence="3" id="KW-0808">Transferase</keyword>
<evidence type="ECO:0000256" key="9">
    <source>
        <dbReference type="SAM" id="Phobius"/>
    </source>
</evidence>
<dbReference type="InterPro" id="IPR050482">
    <property type="entry name" value="Sensor_HK_TwoCompSys"/>
</dbReference>
<feature type="transmembrane region" description="Helical" evidence="9">
    <location>
        <begin position="274"/>
        <end position="298"/>
    </location>
</feature>
<dbReference type="PANTHER" id="PTHR24421:SF37">
    <property type="entry name" value="SENSOR HISTIDINE KINASE NARS"/>
    <property type="match status" value="1"/>
</dbReference>
<dbReference type="GO" id="GO:0016301">
    <property type="term" value="F:kinase activity"/>
    <property type="evidence" value="ECO:0007669"/>
    <property type="project" value="UniProtKB-KW"/>
</dbReference>
<feature type="transmembrane region" description="Helical" evidence="9">
    <location>
        <begin position="244"/>
        <end position="262"/>
    </location>
</feature>
<keyword evidence="2" id="KW-1003">Cell membrane</keyword>
<comment type="caution">
    <text evidence="11">The sequence shown here is derived from an EMBL/GenBank/DDBJ whole genome shotgun (WGS) entry which is preliminary data.</text>
</comment>
<dbReference type="PROSITE" id="PS50109">
    <property type="entry name" value="HIS_KIN"/>
    <property type="match status" value="1"/>
</dbReference>
<feature type="transmembrane region" description="Helical" evidence="9">
    <location>
        <begin position="142"/>
        <end position="161"/>
    </location>
</feature>
<dbReference type="InterPro" id="IPR036890">
    <property type="entry name" value="HATPase_C_sf"/>
</dbReference>
<comment type="subcellular location">
    <subcellularLocation>
        <location evidence="1">Cell membrane</location>
        <topology evidence="1">Multi-pass membrane protein</topology>
    </subcellularLocation>
</comment>
<gene>
    <name evidence="11" type="ORF">J2S63_002972</name>
</gene>